<name>A0ACB6QC37_9PLEO</name>
<gene>
    <name evidence="1" type="ORF">BDR25DRAFT_361368</name>
</gene>
<sequence>LTTLRPVRACHLPATGGYIGRQIHFITVPSLISILTQLDAFHIGSDSVSTMKAKSKPYQTRLYPSMPVKASPSIMPWMYESPMKVYPSSSSDSPATPVAR</sequence>
<evidence type="ECO:0000313" key="1">
    <source>
        <dbReference type="EMBL" id="KAF2464533.1"/>
    </source>
</evidence>
<reference evidence="1" key="1">
    <citation type="journal article" date="2020" name="Stud. Mycol.">
        <title>101 Dothideomycetes genomes: a test case for predicting lifestyles and emergence of pathogens.</title>
        <authorList>
            <person name="Haridas S."/>
            <person name="Albert R."/>
            <person name="Binder M."/>
            <person name="Bloem J."/>
            <person name="Labutti K."/>
            <person name="Salamov A."/>
            <person name="Andreopoulos B."/>
            <person name="Baker S."/>
            <person name="Barry K."/>
            <person name="Bills G."/>
            <person name="Bluhm B."/>
            <person name="Cannon C."/>
            <person name="Castanera R."/>
            <person name="Culley D."/>
            <person name="Daum C."/>
            <person name="Ezra D."/>
            <person name="Gonzalez J."/>
            <person name="Henrissat B."/>
            <person name="Kuo A."/>
            <person name="Liang C."/>
            <person name="Lipzen A."/>
            <person name="Lutzoni F."/>
            <person name="Magnuson J."/>
            <person name="Mondo S."/>
            <person name="Nolan M."/>
            <person name="Ohm R."/>
            <person name="Pangilinan J."/>
            <person name="Park H.-J."/>
            <person name="Ramirez L."/>
            <person name="Alfaro M."/>
            <person name="Sun H."/>
            <person name="Tritt A."/>
            <person name="Yoshinaga Y."/>
            <person name="Zwiers L.-H."/>
            <person name="Turgeon B."/>
            <person name="Goodwin S."/>
            <person name="Spatafora J."/>
            <person name="Crous P."/>
            <person name="Grigoriev I."/>
        </authorList>
    </citation>
    <scope>NUCLEOTIDE SEQUENCE</scope>
    <source>
        <strain evidence="1">ATCC 200398</strain>
    </source>
</reference>
<keyword evidence="2" id="KW-1185">Reference proteome</keyword>
<dbReference type="EMBL" id="MU003535">
    <property type="protein sequence ID" value="KAF2464533.1"/>
    <property type="molecule type" value="Genomic_DNA"/>
</dbReference>
<comment type="caution">
    <text evidence="1">The sequence shown here is derived from an EMBL/GenBank/DDBJ whole genome shotgun (WGS) entry which is preliminary data.</text>
</comment>
<organism evidence="1 2">
    <name type="scientific">Lindgomyces ingoldianus</name>
    <dbReference type="NCBI Taxonomy" id="673940"/>
    <lineage>
        <taxon>Eukaryota</taxon>
        <taxon>Fungi</taxon>
        <taxon>Dikarya</taxon>
        <taxon>Ascomycota</taxon>
        <taxon>Pezizomycotina</taxon>
        <taxon>Dothideomycetes</taxon>
        <taxon>Pleosporomycetidae</taxon>
        <taxon>Pleosporales</taxon>
        <taxon>Lindgomycetaceae</taxon>
        <taxon>Lindgomyces</taxon>
    </lineage>
</organism>
<proteinExistence type="predicted"/>
<feature type="non-terminal residue" evidence="1">
    <location>
        <position position="1"/>
    </location>
</feature>
<dbReference type="Proteomes" id="UP000799755">
    <property type="component" value="Unassembled WGS sequence"/>
</dbReference>
<evidence type="ECO:0000313" key="2">
    <source>
        <dbReference type="Proteomes" id="UP000799755"/>
    </source>
</evidence>
<protein>
    <submittedName>
        <fullName evidence="1">Uncharacterized protein</fullName>
    </submittedName>
</protein>
<accession>A0ACB6QC37</accession>